<keyword evidence="1" id="KW-1133">Transmembrane helix</keyword>
<keyword evidence="1" id="KW-0812">Transmembrane</keyword>
<accession>A0A8J3KUY5</accession>
<name>A0A8J3KUY5_9ACTN</name>
<keyword evidence="3" id="KW-1185">Reference proteome</keyword>
<organism evidence="2 3">
    <name type="scientific">Catellatospora coxensis</name>
    <dbReference type="NCBI Taxonomy" id="310354"/>
    <lineage>
        <taxon>Bacteria</taxon>
        <taxon>Bacillati</taxon>
        <taxon>Actinomycetota</taxon>
        <taxon>Actinomycetes</taxon>
        <taxon>Micromonosporales</taxon>
        <taxon>Micromonosporaceae</taxon>
        <taxon>Catellatospora</taxon>
    </lineage>
</organism>
<evidence type="ECO:0000256" key="1">
    <source>
        <dbReference type="SAM" id="Phobius"/>
    </source>
</evidence>
<evidence type="ECO:0000313" key="2">
    <source>
        <dbReference type="EMBL" id="GIG09098.1"/>
    </source>
</evidence>
<sequence length="202" mass="21213">MIGDVNQLAGKGQVGIVSFNVATDSALPLTLGVIALVGMPGAIAAVICADDVVAQVRSRAEQVRESWHEQRTLDRLERAFAPAPPAGPPWVAAARVATDAIGSARESMVQFAAERLSAVGLAPAWLPQPAPAGPTLVPFEEIVDRLRELPRDDAGYDQALRDACQCLGIAEHLTEVDGLDLQIERVRVEGALIAAGVVLAEA</sequence>
<dbReference type="EMBL" id="BONI01000058">
    <property type="protein sequence ID" value="GIG09098.1"/>
    <property type="molecule type" value="Genomic_DNA"/>
</dbReference>
<evidence type="ECO:0000313" key="3">
    <source>
        <dbReference type="Proteomes" id="UP000630887"/>
    </source>
</evidence>
<gene>
    <name evidence="2" type="ORF">Cco03nite_57980</name>
</gene>
<protein>
    <submittedName>
        <fullName evidence="2">Uncharacterized protein</fullName>
    </submittedName>
</protein>
<dbReference type="AlphaFoldDB" id="A0A8J3KUY5"/>
<feature type="transmembrane region" description="Helical" evidence="1">
    <location>
        <begin position="26"/>
        <end position="49"/>
    </location>
</feature>
<reference evidence="2 3" key="1">
    <citation type="submission" date="2021-01" db="EMBL/GenBank/DDBJ databases">
        <title>Whole genome shotgun sequence of Catellatospora coxensis NBRC 107359.</title>
        <authorList>
            <person name="Komaki H."/>
            <person name="Tamura T."/>
        </authorList>
    </citation>
    <scope>NUCLEOTIDE SEQUENCE [LARGE SCALE GENOMIC DNA]</scope>
    <source>
        <strain evidence="2 3">NBRC 107359</strain>
    </source>
</reference>
<proteinExistence type="predicted"/>
<keyword evidence="1" id="KW-0472">Membrane</keyword>
<dbReference type="Proteomes" id="UP000630887">
    <property type="component" value="Unassembled WGS sequence"/>
</dbReference>
<comment type="caution">
    <text evidence="2">The sequence shown here is derived from an EMBL/GenBank/DDBJ whole genome shotgun (WGS) entry which is preliminary data.</text>
</comment>